<sequence length="280" mass="31231">MFSIVGGLFADRPVSQIGPPWGFVFNGWMGPPLDVIVYIPGKARTSTPVLLVIPGASRDAQRFHASWLDLAKKKGFIVVTIGATKEHFPDEYSYNAGWVISKKGDPEHEDRWLFSAIEPLFKNVKERYGLSAEGFYLFGHSAGGGFVHRYLLFKPDAPVFRAVAANPAFVTLPDRDVDYPFGIKNTRIQDSDIEKWVGHKLAVILGEEDLGPRTKPLSNGPKAREQGPHCFARGQLLFNTAKEESKKKNTRFGWTLITVPNVGHDNLRLVPYASDYLFGK</sequence>
<organism evidence="1">
    <name type="scientific">marine metagenome</name>
    <dbReference type="NCBI Taxonomy" id="408172"/>
    <lineage>
        <taxon>unclassified sequences</taxon>
        <taxon>metagenomes</taxon>
        <taxon>ecological metagenomes</taxon>
    </lineage>
</organism>
<dbReference type="AlphaFoldDB" id="A0A381ZWW8"/>
<dbReference type="InterPro" id="IPR029058">
    <property type="entry name" value="AB_hydrolase_fold"/>
</dbReference>
<reference evidence="1" key="1">
    <citation type="submission" date="2018-05" db="EMBL/GenBank/DDBJ databases">
        <authorList>
            <person name="Lanie J.A."/>
            <person name="Ng W.-L."/>
            <person name="Kazmierczak K.M."/>
            <person name="Andrzejewski T.M."/>
            <person name="Davidsen T.M."/>
            <person name="Wayne K.J."/>
            <person name="Tettelin H."/>
            <person name="Glass J.I."/>
            <person name="Rusch D."/>
            <person name="Podicherti R."/>
            <person name="Tsui H.-C.T."/>
            <person name="Winkler M.E."/>
        </authorList>
    </citation>
    <scope>NUCLEOTIDE SEQUENCE</scope>
</reference>
<protein>
    <recommendedName>
        <fullName evidence="2">Alpha/beta hydrolase</fullName>
    </recommendedName>
</protein>
<dbReference type="SUPFAM" id="SSF53474">
    <property type="entry name" value="alpha/beta-Hydrolases"/>
    <property type="match status" value="1"/>
</dbReference>
<evidence type="ECO:0000313" key="1">
    <source>
        <dbReference type="EMBL" id="SVA93481.1"/>
    </source>
</evidence>
<accession>A0A381ZWW8</accession>
<proteinExistence type="predicted"/>
<gene>
    <name evidence="1" type="ORF">METZ01_LOCUS146335</name>
</gene>
<name>A0A381ZWW8_9ZZZZ</name>
<evidence type="ECO:0008006" key="2">
    <source>
        <dbReference type="Google" id="ProtNLM"/>
    </source>
</evidence>
<dbReference type="Gene3D" id="3.40.50.1820">
    <property type="entry name" value="alpha/beta hydrolase"/>
    <property type="match status" value="1"/>
</dbReference>
<dbReference type="EMBL" id="UINC01022901">
    <property type="protein sequence ID" value="SVA93481.1"/>
    <property type="molecule type" value="Genomic_DNA"/>
</dbReference>